<accession>A0AAE0VTW9</accession>
<dbReference type="SUPFAM" id="SSF57924">
    <property type="entry name" value="Inhibitor of apoptosis (IAP) repeat"/>
    <property type="match status" value="2"/>
</dbReference>
<sequence length="912" mass="103391">MESTYRMSSLDIVRYVRGEFAGCLCDHNGIHFVSDTKYKKSLKPSSMMKSLKLSDSDRTGVKKVKTSTENLPSRWPRNTDLVHAGKASIRNADGHKYEVEEQKFTGEKEQERKLKHYKPSNVEPFISMKDAQYEKKQQDVEIYLDTALQGTLTWPDGLFSTYSRKDPMSDKNSRYEVKESNDLCNSHFDCNPNEVGRIINNQSTNFSQECTGNLACAVNVCHESDLSIDNASLDSQYTSDCSACTNSIQNRELGRFLLLKKPICINIQKDLLCTNTNNTKSAEFHSDLSEILSESVNFLRFRSLLLDREGEPIKSIQPLVNLCKSNSLENAFYSTQSKLPEVLPQIQSMSSHTVPSSPYYSPEEFNTISLDGCSESQFSSQREFSHSDTLQKGLYRDTLISPPAECIEISELPCFKDKRESCFSTHVESCQCDSFNKSMNETSLLENSKEAVYVTPDVLAHCDKEMESNTFRNLMSDGQRQPEMKSLISYQMSKVKSHDLVFFKTTNSNLLLKSKVTFDDSTFKKGHKTGRLYMATTDLGEHENPHLLRPEVICERLPRQINVQNRVYYWHQVMQLYFNLKTALTFGGSLKWLFQLRPVTLQALQKLQSKLSYPFTNLNEFFNCESRESPASAEECMSVEWMRLQTFQNYPVTGHGSPIRLAREGFFYTGQGTQTRCFSCGVSHGEWKFLDNPREVHQRLSPNCPFLNGRQGGHRNIPMSPDGSGDVGRADMDSIPPPSLPIAPLPGTGTGQGHAEGNGSLSTEVPRASKTTAEDQILPQQNLESGETSDRMHSHPVEESAQSEADNRPKFPEHVPLPSRIATFSHGWPPYLDQTPQQMAEAGFFFTGNQDYTRCYQCGGGLRNWEPGDNPWIEHCRWYPTCPHVEKGKGQRFVKAVLKKQAELVQKHIHMS</sequence>
<dbReference type="Pfam" id="PF00653">
    <property type="entry name" value="BIR"/>
    <property type="match status" value="2"/>
</dbReference>
<dbReference type="InterPro" id="IPR050784">
    <property type="entry name" value="IAP"/>
</dbReference>
<dbReference type="PROSITE" id="PS50143">
    <property type="entry name" value="BIR_REPEAT_2"/>
    <property type="match status" value="2"/>
</dbReference>
<feature type="compositionally biased region" description="Basic and acidic residues" evidence="1">
    <location>
        <begin position="788"/>
        <end position="798"/>
    </location>
</feature>
<dbReference type="Gene3D" id="1.10.1170.10">
    <property type="entry name" value="Inhibitor Of Apoptosis Protein (2mihbC-IAP-1), Chain A"/>
    <property type="match status" value="2"/>
</dbReference>
<evidence type="ECO:0000313" key="3">
    <source>
        <dbReference type="Proteomes" id="UP001195483"/>
    </source>
</evidence>
<dbReference type="PANTHER" id="PTHR10044:SF139">
    <property type="entry name" value="DEATH-ASSOCIATED INHIBITOR OF APOPTOSIS 2"/>
    <property type="match status" value="1"/>
</dbReference>
<feature type="region of interest" description="Disordered" evidence="1">
    <location>
        <begin position="705"/>
        <end position="812"/>
    </location>
</feature>
<dbReference type="GO" id="GO:0005634">
    <property type="term" value="C:nucleus"/>
    <property type="evidence" value="ECO:0007669"/>
    <property type="project" value="TreeGrafter"/>
</dbReference>
<dbReference type="InterPro" id="IPR001370">
    <property type="entry name" value="BIR_rpt"/>
</dbReference>
<organism evidence="2 3">
    <name type="scientific">Potamilus streckersoni</name>
    <dbReference type="NCBI Taxonomy" id="2493646"/>
    <lineage>
        <taxon>Eukaryota</taxon>
        <taxon>Metazoa</taxon>
        <taxon>Spiralia</taxon>
        <taxon>Lophotrochozoa</taxon>
        <taxon>Mollusca</taxon>
        <taxon>Bivalvia</taxon>
        <taxon>Autobranchia</taxon>
        <taxon>Heteroconchia</taxon>
        <taxon>Palaeoheterodonta</taxon>
        <taxon>Unionida</taxon>
        <taxon>Unionoidea</taxon>
        <taxon>Unionidae</taxon>
        <taxon>Ambleminae</taxon>
        <taxon>Lampsilini</taxon>
        <taxon>Potamilus</taxon>
    </lineage>
</organism>
<dbReference type="GO" id="GO:0005737">
    <property type="term" value="C:cytoplasm"/>
    <property type="evidence" value="ECO:0007669"/>
    <property type="project" value="TreeGrafter"/>
</dbReference>
<dbReference type="AlphaFoldDB" id="A0AAE0VTW9"/>
<name>A0AAE0VTW9_9BIVA</name>
<reference evidence="2" key="3">
    <citation type="submission" date="2023-05" db="EMBL/GenBank/DDBJ databases">
        <authorList>
            <person name="Smith C.H."/>
        </authorList>
    </citation>
    <scope>NUCLEOTIDE SEQUENCE</scope>
    <source>
        <strain evidence="2">CHS0354</strain>
        <tissue evidence="2">Mantle</tissue>
    </source>
</reference>
<evidence type="ECO:0000256" key="1">
    <source>
        <dbReference type="SAM" id="MobiDB-lite"/>
    </source>
</evidence>
<gene>
    <name evidence="2" type="ORF">CHS0354_036339</name>
</gene>
<reference evidence="2" key="2">
    <citation type="journal article" date="2021" name="Genome Biol. Evol.">
        <title>Developing a high-quality reference genome for a parasitic bivalve with doubly uniparental inheritance (Bivalvia: Unionida).</title>
        <authorList>
            <person name="Smith C.H."/>
        </authorList>
    </citation>
    <scope>NUCLEOTIDE SEQUENCE</scope>
    <source>
        <strain evidence="2">CHS0354</strain>
        <tissue evidence="2">Mantle</tissue>
    </source>
</reference>
<dbReference type="EMBL" id="JAEAOA010002128">
    <property type="protein sequence ID" value="KAK3590518.1"/>
    <property type="molecule type" value="Genomic_DNA"/>
</dbReference>
<proteinExistence type="predicted"/>
<dbReference type="GO" id="GO:0051726">
    <property type="term" value="P:regulation of cell cycle"/>
    <property type="evidence" value="ECO:0007669"/>
    <property type="project" value="TreeGrafter"/>
</dbReference>
<dbReference type="Proteomes" id="UP001195483">
    <property type="component" value="Unassembled WGS sequence"/>
</dbReference>
<dbReference type="GO" id="GO:0043027">
    <property type="term" value="F:cysteine-type endopeptidase inhibitor activity involved in apoptotic process"/>
    <property type="evidence" value="ECO:0007669"/>
    <property type="project" value="TreeGrafter"/>
</dbReference>
<dbReference type="SMART" id="SM00238">
    <property type="entry name" value="BIR"/>
    <property type="match status" value="2"/>
</dbReference>
<dbReference type="GO" id="GO:0043066">
    <property type="term" value="P:negative regulation of apoptotic process"/>
    <property type="evidence" value="ECO:0007669"/>
    <property type="project" value="TreeGrafter"/>
</dbReference>
<comment type="caution">
    <text evidence="2">The sequence shown here is derived from an EMBL/GenBank/DDBJ whole genome shotgun (WGS) entry which is preliminary data.</text>
</comment>
<dbReference type="PANTHER" id="PTHR10044">
    <property type="entry name" value="INHIBITOR OF APOPTOSIS"/>
    <property type="match status" value="1"/>
</dbReference>
<dbReference type="PROSITE" id="PS01282">
    <property type="entry name" value="BIR_REPEAT_1"/>
    <property type="match status" value="1"/>
</dbReference>
<feature type="compositionally biased region" description="Pro residues" evidence="1">
    <location>
        <begin position="735"/>
        <end position="744"/>
    </location>
</feature>
<evidence type="ECO:0000313" key="2">
    <source>
        <dbReference type="EMBL" id="KAK3590518.1"/>
    </source>
</evidence>
<protein>
    <submittedName>
        <fullName evidence="2">Uncharacterized protein</fullName>
    </submittedName>
</protein>
<reference evidence="2" key="1">
    <citation type="journal article" date="2021" name="Genome Biol. Evol.">
        <title>A High-Quality Reference Genome for a Parasitic Bivalve with Doubly Uniparental Inheritance (Bivalvia: Unionida).</title>
        <authorList>
            <person name="Smith C.H."/>
        </authorList>
    </citation>
    <scope>NUCLEOTIDE SEQUENCE</scope>
    <source>
        <strain evidence="2">CHS0354</strain>
    </source>
</reference>
<keyword evidence="3" id="KW-1185">Reference proteome</keyword>
<dbReference type="CDD" id="cd00022">
    <property type="entry name" value="BIR"/>
    <property type="match status" value="2"/>
</dbReference>